<proteinExistence type="predicted"/>
<accession>A0ABW4QY53</accession>
<organism evidence="1 2">
    <name type="scientific">Hymenobacter bucti</name>
    <dbReference type="NCBI Taxonomy" id="1844114"/>
    <lineage>
        <taxon>Bacteria</taxon>
        <taxon>Pseudomonadati</taxon>
        <taxon>Bacteroidota</taxon>
        <taxon>Cytophagia</taxon>
        <taxon>Cytophagales</taxon>
        <taxon>Hymenobacteraceae</taxon>
        <taxon>Hymenobacter</taxon>
    </lineage>
</organism>
<gene>
    <name evidence="1" type="ORF">ACFSDX_15955</name>
</gene>
<keyword evidence="2" id="KW-1185">Reference proteome</keyword>
<dbReference type="Proteomes" id="UP001597197">
    <property type="component" value="Unassembled WGS sequence"/>
</dbReference>
<protein>
    <submittedName>
        <fullName evidence="1">Carboxypeptidase-like regulatory domain-containing protein</fullName>
    </submittedName>
</protein>
<evidence type="ECO:0000313" key="1">
    <source>
        <dbReference type="EMBL" id="MFD1873940.1"/>
    </source>
</evidence>
<dbReference type="EMBL" id="JBHUFD010000005">
    <property type="protein sequence ID" value="MFD1873940.1"/>
    <property type="molecule type" value="Genomic_DNA"/>
</dbReference>
<reference evidence="2" key="1">
    <citation type="journal article" date="2019" name="Int. J. Syst. Evol. Microbiol.">
        <title>The Global Catalogue of Microorganisms (GCM) 10K type strain sequencing project: providing services to taxonomists for standard genome sequencing and annotation.</title>
        <authorList>
            <consortium name="The Broad Institute Genomics Platform"/>
            <consortium name="The Broad Institute Genome Sequencing Center for Infectious Disease"/>
            <person name="Wu L."/>
            <person name="Ma J."/>
        </authorList>
    </citation>
    <scope>NUCLEOTIDE SEQUENCE [LARGE SCALE GENOMIC DNA]</scope>
    <source>
        <strain evidence="2">CGMCC 1.15795</strain>
    </source>
</reference>
<comment type="caution">
    <text evidence="1">The sequence shown here is derived from an EMBL/GenBank/DDBJ whole genome shotgun (WGS) entry which is preliminary data.</text>
</comment>
<sequence>MPSPRTLILLLGSYLASCQSSRPLLIESYGQAQKLVPQYVRQHGKNQSSTPWLGPPPAPVQRYRRAHPASPAVLLGHVDLLLENGQVVRQPGALLVIDKQGIIANDAGDYAVELAAGQHTLRGGGVGFLWSQAPPLFVAVGDSIRVDFRLLSDPRPLIN</sequence>
<evidence type="ECO:0000313" key="2">
    <source>
        <dbReference type="Proteomes" id="UP001597197"/>
    </source>
</evidence>
<name>A0ABW4QY53_9BACT</name>
<dbReference type="RefSeq" id="WP_382315272.1">
    <property type="nucleotide sequence ID" value="NZ_JBHUFD010000005.1"/>
</dbReference>